<dbReference type="RefSeq" id="WP_204698799.1">
    <property type="nucleotide sequence ID" value="NZ_JAFBEC010000009.1"/>
</dbReference>
<dbReference type="SUPFAM" id="SSF53927">
    <property type="entry name" value="Cytidine deaminase-like"/>
    <property type="match status" value="1"/>
</dbReference>
<proteinExistence type="inferred from homology"/>
<dbReference type="PANTHER" id="PTHR11086">
    <property type="entry name" value="DEOXYCYTIDYLATE DEAMINASE-RELATED"/>
    <property type="match status" value="1"/>
</dbReference>
<gene>
    <name evidence="6" type="ORF">JOD17_003152</name>
</gene>
<dbReference type="InterPro" id="IPR015517">
    <property type="entry name" value="dCMP_deaminase-rel"/>
</dbReference>
<dbReference type="PANTHER" id="PTHR11086:SF18">
    <property type="entry name" value="DEOXYCYTIDYLATE DEAMINASE"/>
    <property type="match status" value="1"/>
</dbReference>
<evidence type="ECO:0000259" key="5">
    <source>
        <dbReference type="PROSITE" id="PS51747"/>
    </source>
</evidence>
<dbReference type="GO" id="GO:0004132">
    <property type="term" value="F:dCMP deaminase activity"/>
    <property type="evidence" value="ECO:0007669"/>
    <property type="project" value="UniProtKB-EC"/>
</dbReference>
<dbReference type="EC" id="3.5.4.12" evidence="6"/>
<feature type="domain" description="CMP/dCMP-type deaminase" evidence="5">
    <location>
        <begin position="1"/>
        <end position="110"/>
    </location>
</feature>
<protein>
    <submittedName>
        <fullName evidence="6">dCMP deaminase</fullName>
        <ecNumber evidence="6">3.5.4.12</ecNumber>
    </submittedName>
</protein>
<reference evidence="6 7" key="1">
    <citation type="submission" date="2021-01" db="EMBL/GenBank/DDBJ databases">
        <title>Genomic Encyclopedia of Type Strains, Phase IV (KMG-IV): sequencing the most valuable type-strain genomes for metagenomic binning, comparative biology and taxonomic classification.</title>
        <authorList>
            <person name="Goeker M."/>
        </authorList>
    </citation>
    <scope>NUCLEOTIDE SEQUENCE [LARGE SCALE GENOMIC DNA]</scope>
    <source>
        <strain evidence="6 7">DSM 25540</strain>
    </source>
</reference>
<sequence>MTYCKKLEVSAAITRGERTLATAKNYPVDPCNGNCEINNSCVKTIHAEVAALMKCARHGIATEGAEIWVSHKPCAECTKAIKFAGITKVYYRHDYPHKYDNNFSEGLELVKA</sequence>
<dbReference type="Gene3D" id="3.40.140.10">
    <property type="entry name" value="Cytidine Deaminase, domain 2"/>
    <property type="match status" value="1"/>
</dbReference>
<evidence type="ECO:0000256" key="1">
    <source>
        <dbReference type="ARBA" id="ARBA00006576"/>
    </source>
</evidence>
<dbReference type="InterPro" id="IPR002125">
    <property type="entry name" value="CMP_dCMP_dom"/>
</dbReference>
<dbReference type="EMBL" id="JAFBEC010000009">
    <property type="protein sequence ID" value="MBM7634052.1"/>
    <property type="molecule type" value="Genomic_DNA"/>
</dbReference>
<dbReference type="PROSITE" id="PS51747">
    <property type="entry name" value="CYT_DCMP_DEAMINASES_2"/>
    <property type="match status" value="1"/>
</dbReference>
<comment type="similarity">
    <text evidence="1">Belongs to the cytidine and deoxycytidylate deaminase family.</text>
</comment>
<keyword evidence="3 6" id="KW-0378">Hydrolase</keyword>
<dbReference type="InterPro" id="IPR016193">
    <property type="entry name" value="Cytidine_deaminase-like"/>
</dbReference>
<keyword evidence="7" id="KW-1185">Reference proteome</keyword>
<accession>A0ABS2PFI3</accession>
<evidence type="ECO:0000313" key="7">
    <source>
        <dbReference type="Proteomes" id="UP000741863"/>
    </source>
</evidence>
<dbReference type="Pfam" id="PF00383">
    <property type="entry name" value="dCMP_cyt_deam_1"/>
    <property type="match status" value="1"/>
</dbReference>
<name>A0ABS2PFI3_9BACL</name>
<evidence type="ECO:0000256" key="4">
    <source>
        <dbReference type="ARBA" id="ARBA00022833"/>
    </source>
</evidence>
<comment type="caution">
    <text evidence="6">The sequence shown here is derived from an EMBL/GenBank/DDBJ whole genome shotgun (WGS) entry which is preliminary data.</text>
</comment>
<keyword evidence="4" id="KW-0862">Zinc</keyword>
<evidence type="ECO:0000256" key="3">
    <source>
        <dbReference type="ARBA" id="ARBA00022801"/>
    </source>
</evidence>
<organism evidence="6 7">
    <name type="scientific">Geomicrobium sediminis</name>
    <dbReference type="NCBI Taxonomy" id="1347788"/>
    <lineage>
        <taxon>Bacteria</taxon>
        <taxon>Bacillati</taxon>
        <taxon>Bacillota</taxon>
        <taxon>Bacilli</taxon>
        <taxon>Bacillales</taxon>
        <taxon>Geomicrobium</taxon>
    </lineage>
</organism>
<dbReference type="Proteomes" id="UP000741863">
    <property type="component" value="Unassembled WGS sequence"/>
</dbReference>
<evidence type="ECO:0000313" key="6">
    <source>
        <dbReference type="EMBL" id="MBM7634052.1"/>
    </source>
</evidence>
<evidence type="ECO:0000256" key="2">
    <source>
        <dbReference type="ARBA" id="ARBA00022723"/>
    </source>
</evidence>
<dbReference type="InterPro" id="IPR016192">
    <property type="entry name" value="APOBEC/CMP_deaminase_Zn-bd"/>
</dbReference>
<dbReference type="PROSITE" id="PS00903">
    <property type="entry name" value="CYT_DCMP_DEAMINASES_1"/>
    <property type="match status" value="1"/>
</dbReference>
<keyword evidence="2" id="KW-0479">Metal-binding</keyword>